<dbReference type="UniPathway" id="UPA00753"/>
<dbReference type="GO" id="GO:0006656">
    <property type="term" value="P:phosphatidylcholine biosynthetic process"/>
    <property type="evidence" value="ECO:0007669"/>
    <property type="project" value="UniProtKB-UniPathway"/>
</dbReference>
<dbReference type="EMBL" id="SRMA01026455">
    <property type="protein sequence ID" value="TRY83768.1"/>
    <property type="molecule type" value="Genomic_DNA"/>
</dbReference>
<dbReference type="OrthoDB" id="8300106at2759"/>
<name>A0A553Q1H1_9TELE</name>
<protein>
    <submittedName>
        <fullName evidence="2">Uncharacterized protein</fullName>
    </submittedName>
</protein>
<evidence type="ECO:0000313" key="2">
    <source>
        <dbReference type="EMBL" id="TRY83768.1"/>
    </source>
</evidence>
<proteinExistence type="predicted"/>
<sequence>MEERSLFCDSSEGCVRLSLSVSFTVAMKGQSRWARLENPQVYYAGATLMLLGSLFVLSSFMALGVTGTFLGAFTPPRADLSSGSTAEIWVMMSEERGVVINLTIHGLFCMCNRGAVEGRVTPSSSKALVLFQFHCPSTPAALGPWHYRIMFWLDLNDCILLRP</sequence>
<keyword evidence="1" id="KW-0812">Transmembrane</keyword>
<dbReference type="Proteomes" id="UP000316079">
    <property type="component" value="Unassembled WGS sequence"/>
</dbReference>
<dbReference type="STRING" id="623744.A0A553Q1H1"/>
<feature type="transmembrane region" description="Helical" evidence="1">
    <location>
        <begin position="41"/>
        <end position="73"/>
    </location>
</feature>
<organism evidence="2 3">
    <name type="scientific">Danionella cerebrum</name>
    <dbReference type="NCBI Taxonomy" id="2873325"/>
    <lineage>
        <taxon>Eukaryota</taxon>
        <taxon>Metazoa</taxon>
        <taxon>Chordata</taxon>
        <taxon>Craniata</taxon>
        <taxon>Vertebrata</taxon>
        <taxon>Euteleostomi</taxon>
        <taxon>Actinopterygii</taxon>
        <taxon>Neopterygii</taxon>
        <taxon>Teleostei</taxon>
        <taxon>Ostariophysi</taxon>
        <taxon>Cypriniformes</taxon>
        <taxon>Danionidae</taxon>
        <taxon>Danioninae</taxon>
        <taxon>Danionella</taxon>
    </lineage>
</organism>
<dbReference type="AlphaFoldDB" id="A0A553Q1H1"/>
<evidence type="ECO:0000313" key="3">
    <source>
        <dbReference type="Proteomes" id="UP000316079"/>
    </source>
</evidence>
<comment type="caution">
    <text evidence="2">The sequence shown here is derived from an EMBL/GenBank/DDBJ whole genome shotgun (WGS) entry which is preliminary data.</text>
</comment>
<keyword evidence="1" id="KW-1133">Transmembrane helix</keyword>
<keyword evidence="3" id="KW-1185">Reference proteome</keyword>
<gene>
    <name evidence="2" type="ORF">DNTS_025259</name>
</gene>
<accession>A0A553Q1H1</accession>
<evidence type="ECO:0000256" key="1">
    <source>
        <dbReference type="SAM" id="Phobius"/>
    </source>
</evidence>
<keyword evidence="1" id="KW-0472">Membrane</keyword>
<reference evidence="2 3" key="1">
    <citation type="journal article" date="2019" name="Sci. Data">
        <title>Hybrid genome assembly and annotation of Danionella translucida.</title>
        <authorList>
            <person name="Kadobianskyi M."/>
            <person name="Schulze L."/>
            <person name="Schuelke M."/>
            <person name="Judkewitz B."/>
        </authorList>
    </citation>
    <scope>NUCLEOTIDE SEQUENCE [LARGE SCALE GENOMIC DNA]</scope>
    <source>
        <strain evidence="2 3">Bolton</strain>
    </source>
</reference>